<organism evidence="4 5">
    <name type="scientific">Toxocara canis</name>
    <name type="common">Canine roundworm</name>
    <dbReference type="NCBI Taxonomy" id="6265"/>
    <lineage>
        <taxon>Eukaryota</taxon>
        <taxon>Metazoa</taxon>
        <taxon>Ecdysozoa</taxon>
        <taxon>Nematoda</taxon>
        <taxon>Chromadorea</taxon>
        <taxon>Rhabditida</taxon>
        <taxon>Spirurina</taxon>
        <taxon>Ascaridomorpha</taxon>
        <taxon>Ascaridoidea</taxon>
        <taxon>Toxocaridae</taxon>
        <taxon>Toxocara</taxon>
    </lineage>
</organism>
<protein>
    <submittedName>
        <fullName evidence="5">C2H2-type domain-containing protein</fullName>
    </submittedName>
</protein>
<dbReference type="InterPro" id="IPR013087">
    <property type="entry name" value="Znf_C2H2_type"/>
</dbReference>
<evidence type="ECO:0000256" key="1">
    <source>
        <dbReference type="SAM" id="MobiDB-lite"/>
    </source>
</evidence>
<feature type="compositionally biased region" description="Basic and acidic residues" evidence="1">
    <location>
        <begin position="243"/>
        <end position="254"/>
    </location>
</feature>
<feature type="compositionally biased region" description="Acidic residues" evidence="1">
    <location>
        <begin position="1"/>
        <end position="10"/>
    </location>
</feature>
<feature type="region of interest" description="Disordered" evidence="1">
    <location>
        <begin position="1016"/>
        <end position="1036"/>
    </location>
</feature>
<dbReference type="Proteomes" id="UP000050794">
    <property type="component" value="Unassembled WGS sequence"/>
</dbReference>
<feature type="compositionally biased region" description="Polar residues" evidence="1">
    <location>
        <begin position="931"/>
        <end position="941"/>
    </location>
</feature>
<sequence length="1230" mass="127900">MGDAFDEEEDRLMIDDAMLDPSAGSHAAHLGTNHATAPPSDTMPIPRLPPFTSPDDGVEKHPVDPEPKTTFFSDGAASKMGSSSLRDDLLKVTIRATHSPMVATFTGEKRLEGAGRSEESCKEEGEIDDEDESGNGAHSQQSHASSSAVQQNTLSWPSIEQDAGLDGVLNGTAKYGYATTQQQQHEHHALRSPHASHHPSHHMVVTSLPLSSVDSLTATPFATLCSPSSPKVAQGDTLGSELSSHRSDSNGEEGRCARFTSMPTATRSVVPSRALSGVLSNLQVLLASQLRVVVTATLVSSKNVNVLAGVDESSGAVVAAALHRQPSQATSALRPPPSLPQAKRVREESEGTIKVAPAAGSSVETAGTSGSTSLPSCSKVKSKKKRRISGEESDGVQSAAGAIPGTSSNPGAGSLASVSIEAPPKRKKQITRDKSSNVSTKSVQTNEDDVEVTVGSTHCLDFTVLAKVPGQTSDSLYFVTNWNGRELYGILGDGMPPLHQSFQNKRPCVTANSNGDANSDTSGASHDRSNGGTPSKQRQKSQRSNRTSSVCTPNGSGETKLSKKGASGTGSFSGEMNNFGFDMAHEEEMSQSPVSWLCAGGTDPLYGVGAGSIGTTSGLAQLREVNSAQMMCCPVAGCGYYFETHAQLSMHYPHHFNQFRKAIYTEVMGSQTDLVPQLSHQDASTEPIAELGRPHRSISLCSVSTQTTARGIPQTASPSKDTLRPQLSNSEERSIHELFQVARRTNPNEAVVFKREFAGGHDSGGLAASKGFESRMPVGEMSKLASIPTALDAMEKMVSEGGLSSGEGVIGPSFSSMSQQHRNAAATVATGAAGTIPPSTSLAGSSHPGAGSPVFSDISDDAPTLEKEVIDKAEDRSSERVKLLTSTRSPLASLSVSSSGGELNSASLLCPVNVSSATSVSANAATRSTSDPATSTNSIATLSDAKSEPKSVSASSSSSVAPLIPFPPAIPPFVGLDPSNFPTAGRPSGGGASVASMTSMMYNTSYMMPFGMSPNASGGVQSSTTGSTTSGTSKHKIHDLKTAALGTARGIADQAKDSTKLSPSMMTSPGTRSPSTNATAACGVAGTSCGINVKGASQQGTAAAASQTPPSRPVTFLVGQQPPGLQAAPERGGPNVAAAALMQQQQQHQQQAHYLAQMQQQQMQQYMSQMRFAGGFPMMPPTNSAMAQQAYEQALVAMQAGMTPANFAVCAVKLYAWITGLFAPQTFQPK</sequence>
<proteinExistence type="predicted"/>
<feature type="region of interest" description="Disordered" evidence="1">
    <location>
        <begin position="707"/>
        <end position="728"/>
    </location>
</feature>
<feature type="region of interest" description="Disordered" evidence="1">
    <location>
        <begin position="105"/>
        <end position="152"/>
    </location>
</feature>
<feature type="region of interest" description="Disordered" evidence="1">
    <location>
        <begin position="1"/>
        <end position="83"/>
    </location>
</feature>
<feature type="domain" description="C2H2-type" evidence="2">
    <location>
        <begin position="633"/>
        <end position="655"/>
    </location>
</feature>
<evidence type="ECO:0000313" key="4">
    <source>
        <dbReference type="Proteomes" id="UP000050794"/>
    </source>
</evidence>
<name>A0A183UCU3_TOXCA</name>
<feature type="compositionally biased region" description="Polar residues" evidence="1">
    <location>
        <begin position="544"/>
        <end position="559"/>
    </location>
</feature>
<feature type="region of interest" description="Disordered" evidence="1">
    <location>
        <begin position="923"/>
        <end position="961"/>
    </location>
</feature>
<gene>
    <name evidence="3" type="ORF">TCNE_LOCUS6313</name>
</gene>
<feature type="compositionally biased region" description="Polar residues" evidence="1">
    <location>
        <begin position="501"/>
        <end position="536"/>
    </location>
</feature>
<keyword evidence="4" id="KW-1185">Reference proteome</keyword>
<feature type="region of interest" description="Disordered" evidence="1">
    <location>
        <begin position="325"/>
        <end position="448"/>
    </location>
</feature>
<feature type="compositionally biased region" description="Low complexity" evidence="1">
    <location>
        <begin position="1017"/>
        <end position="1032"/>
    </location>
</feature>
<dbReference type="WBParaSite" id="TCNE_0000631301-mRNA-1">
    <property type="protein sequence ID" value="TCNE_0000631301-mRNA-1"/>
    <property type="gene ID" value="TCNE_0000631301"/>
</dbReference>
<feature type="compositionally biased region" description="Basic residues" evidence="1">
    <location>
        <begin position="190"/>
        <end position="201"/>
    </location>
</feature>
<reference evidence="3 4" key="2">
    <citation type="submission" date="2018-11" db="EMBL/GenBank/DDBJ databases">
        <authorList>
            <consortium name="Pathogen Informatics"/>
        </authorList>
    </citation>
    <scope>NUCLEOTIDE SEQUENCE [LARGE SCALE GENOMIC DNA]</scope>
</reference>
<feature type="compositionally biased region" description="Polar residues" evidence="1">
    <location>
        <begin position="436"/>
        <end position="445"/>
    </location>
</feature>
<feature type="region of interest" description="Disordered" evidence="1">
    <location>
        <begin position="501"/>
        <end position="570"/>
    </location>
</feature>
<reference evidence="5" key="1">
    <citation type="submission" date="2016-06" db="UniProtKB">
        <authorList>
            <consortium name="WormBaseParasite"/>
        </authorList>
    </citation>
    <scope>IDENTIFICATION</scope>
</reference>
<dbReference type="EMBL" id="UYWY01019471">
    <property type="protein sequence ID" value="VDM37622.1"/>
    <property type="molecule type" value="Genomic_DNA"/>
</dbReference>
<evidence type="ECO:0000259" key="2">
    <source>
        <dbReference type="PROSITE" id="PS00028"/>
    </source>
</evidence>
<evidence type="ECO:0000313" key="3">
    <source>
        <dbReference type="EMBL" id="VDM37622.1"/>
    </source>
</evidence>
<feature type="compositionally biased region" description="Low complexity" evidence="1">
    <location>
        <begin position="137"/>
        <end position="151"/>
    </location>
</feature>
<feature type="compositionally biased region" description="Basic and acidic residues" evidence="1">
    <location>
        <begin position="57"/>
        <end position="67"/>
    </location>
</feature>
<dbReference type="PROSITE" id="PS00028">
    <property type="entry name" value="ZINC_FINGER_C2H2_1"/>
    <property type="match status" value="1"/>
</dbReference>
<feature type="compositionally biased region" description="Polar residues" evidence="1">
    <location>
        <begin position="362"/>
        <end position="372"/>
    </location>
</feature>
<feature type="compositionally biased region" description="Low complexity" evidence="1">
    <location>
        <begin position="951"/>
        <end position="961"/>
    </location>
</feature>
<feature type="compositionally biased region" description="Basic and acidic residues" evidence="1">
    <location>
        <begin position="107"/>
        <end position="124"/>
    </location>
</feature>
<accession>A0A183UCU3</accession>
<feature type="region of interest" description="Disordered" evidence="1">
    <location>
        <begin position="180"/>
        <end position="202"/>
    </location>
</feature>
<dbReference type="AlphaFoldDB" id="A0A183UCU3"/>
<evidence type="ECO:0000313" key="5">
    <source>
        <dbReference type="WBParaSite" id="TCNE_0000631301-mRNA-1"/>
    </source>
</evidence>
<feature type="region of interest" description="Disordered" evidence="1">
    <location>
        <begin position="227"/>
        <end position="254"/>
    </location>
</feature>